<accession>A0A0C5KM79</accession>
<evidence type="ECO:0000256" key="4">
    <source>
        <dbReference type="ARBA" id="ARBA00022692"/>
    </source>
</evidence>
<evidence type="ECO:0000313" key="11">
    <source>
        <dbReference type="EMBL" id="AJP61931.1"/>
    </source>
</evidence>
<feature type="compositionally biased region" description="Low complexity" evidence="8">
    <location>
        <begin position="534"/>
        <end position="545"/>
    </location>
</feature>
<dbReference type="Pfam" id="PF00083">
    <property type="entry name" value="Sugar_tr"/>
    <property type="match status" value="1"/>
</dbReference>
<feature type="transmembrane region" description="Helical" evidence="9">
    <location>
        <begin position="278"/>
        <end position="299"/>
    </location>
</feature>
<dbReference type="EMBL" id="KP689381">
    <property type="protein sequence ID" value="AJP61931.1"/>
    <property type="molecule type" value="Genomic_DNA"/>
</dbReference>
<dbReference type="GO" id="GO:0016020">
    <property type="term" value="C:membrane"/>
    <property type="evidence" value="ECO:0007669"/>
    <property type="project" value="UniProtKB-SubCell"/>
</dbReference>
<evidence type="ECO:0000259" key="10">
    <source>
        <dbReference type="PROSITE" id="PS50850"/>
    </source>
</evidence>
<dbReference type="InterPro" id="IPR005828">
    <property type="entry name" value="MFS_sugar_transport-like"/>
</dbReference>
<dbReference type="InterPro" id="IPR036259">
    <property type="entry name" value="MFS_trans_sf"/>
</dbReference>
<dbReference type="Gene3D" id="1.20.1250.20">
    <property type="entry name" value="MFS general substrate transporter like domains"/>
    <property type="match status" value="1"/>
</dbReference>
<feature type="transmembrane region" description="Helical" evidence="9">
    <location>
        <begin position="162"/>
        <end position="185"/>
    </location>
</feature>
<feature type="transmembrane region" description="Helical" evidence="9">
    <location>
        <begin position="132"/>
        <end position="156"/>
    </location>
</feature>
<feature type="transmembrane region" description="Helical" evidence="9">
    <location>
        <begin position="376"/>
        <end position="396"/>
    </location>
</feature>
<dbReference type="AlphaFoldDB" id="A0A0C5KM79"/>
<evidence type="ECO:0000256" key="1">
    <source>
        <dbReference type="ARBA" id="ARBA00004141"/>
    </source>
</evidence>
<dbReference type="PROSITE" id="PS00217">
    <property type="entry name" value="SUGAR_TRANSPORT_2"/>
    <property type="match status" value="1"/>
</dbReference>
<evidence type="ECO:0000256" key="5">
    <source>
        <dbReference type="ARBA" id="ARBA00022989"/>
    </source>
</evidence>
<dbReference type="GO" id="GO:0022857">
    <property type="term" value="F:transmembrane transporter activity"/>
    <property type="evidence" value="ECO:0007669"/>
    <property type="project" value="InterPro"/>
</dbReference>
<keyword evidence="3 7" id="KW-0813">Transport</keyword>
<dbReference type="PANTHER" id="PTHR48020">
    <property type="entry name" value="PROTON MYO-INOSITOL COTRANSPORTER"/>
    <property type="match status" value="1"/>
</dbReference>
<dbReference type="InterPro" id="IPR003663">
    <property type="entry name" value="Sugar/inositol_transpt"/>
</dbReference>
<evidence type="ECO:0000256" key="6">
    <source>
        <dbReference type="ARBA" id="ARBA00023136"/>
    </source>
</evidence>
<feature type="transmembrane region" description="Helical" evidence="9">
    <location>
        <begin position="340"/>
        <end position="364"/>
    </location>
</feature>
<name>A0A0C5KM79_9TRYP</name>
<evidence type="ECO:0000256" key="9">
    <source>
        <dbReference type="SAM" id="Phobius"/>
    </source>
</evidence>
<keyword evidence="6 9" id="KW-0472">Membrane</keyword>
<comment type="similarity">
    <text evidence="2 7">Belongs to the major facilitator superfamily. Sugar transporter (TC 2.A.1.1) family.</text>
</comment>
<feature type="domain" description="Major facilitator superfamily (MFS) profile" evidence="10">
    <location>
        <begin position="5"/>
        <end position="431"/>
    </location>
</feature>
<protein>
    <submittedName>
        <fullName evidence="11">Myo-inositol/H symporter</fullName>
    </submittedName>
</protein>
<keyword evidence="5 9" id="KW-1133">Transmembrane helix</keyword>
<organism evidence="11">
    <name type="scientific">Crithidia acanthocephali</name>
    <dbReference type="NCBI Taxonomy" id="59798"/>
    <lineage>
        <taxon>Eukaryota</taxon>
        <taxon>Discoba</taxon>
        <taxon>Euglenozoa</taxon>
        <taxon>Kinetoplastea</taxon>
        <taxon>Metakinetoplastina</taxon>
        <taxon>Trypanosomatida</taxon>
        <taxon>Trypanosomatidae</taxon>
        <taxon>Leishmaniinae</taxon>
        <taxon>Crithidia</taxon>
    </lineage>
</organism>
<sequence>MRTSVMLCAALGGFLFGYDTSVINAALFQMKDHFGFDEHSWQYALIVAIAIAGAFVGAFASGFISAAFGRRPCIGVADVLFIVGSVLMAAAPNVAVVLVARVIVGLAIGISSATIPVYLAEVTSPKNRGATIVLNTLFLTGAQLVASGFMAIMVIFTGKNVGWRIAIGVGAVPAIVQLFCLLFFLPESPRWLLARGSPDRAKDVADRFDVDLCEWQEGDEIPTVSIDYRPLFARDMRFRVILSCALQIIQQFSGINTIMYYSSVILSDAGFRDEKMPVILSIPLAAMNAIFTVVAIFTIDRFGRRPMLLLSVFGCFALLLIIAVIGYFLGKQIPYTVGGWLFLALLAVFLAFYAPGIGCIPWVVMGEIFPTHLRTSAASVATMANWASNVLVSQVFPILMGAIGVGGTFTIIAGLMAFGCAFTYFFAVETKGLTLEQIDNMFRKRAGLPPRMHEAGEEEGGSGSRYREGDLDLLGNDNNSDDDDDSSNGNQMEVAVKKTTKAQEPAPAVVERSEKVQATTSSTETEATTREEAPPAAAAAPAPESAAEKSAEVPSLPPPQEQQPLQREEVAAAEAKKLAA</sequence>
<feature type="transmembrane region" description="Helical" evidence="9">
    <location>
        <begin position="238"/>
        <end position="258"/>
    </location>
</feature>
<feature type="transmembrane region" description="Helical" evidence="9">
    <location>
        <begin position="306"/>
        <end position="328"/>
    </location>
</feature>
<feature type="transmembrane region" description="Helical" evidence="9">
    <location>
        <begin position="41"/>
        <end position="66"/>
    </location>
</feature>
<feature type="region of interest" description="Disordered" evidence="8">
    <location>
        <begin position="449"/>
        <end position="580"/>
    </location>
</feature>
<dbReference type="PROSITE" id="PS00216">
    <property type="entry name" value="SUGAR_TRANSPORT_1"/>
    <property type="match status" value="1"/>
</dbReference>
<evidence type="ECO:0000256" key="7">
    <source>
        <dbReference type="RuleBase" id="RU003346"/>
    </source>
</evidence>
<proteinExistence type="inferred from homology"/>
<dbReference type="PRINTS" id="PR00171">
    <property type="entry name" value="SUGRTRNSPORT"/>
</dbReference>
<dbReference type="SUPFAM" id="SSF103473">
    <property type="entry name" value="MFS general substrate transporter"/>
    <property type="match status" value="1"/>
</dbReference>
<dbReference type="InterPro" id="IPR050814">
    <property type="entry name" value="Myo-inositol_Transporter"/>
</dbReference>
<comment type="subcellular location">
    <subcellularLocation>
        <location evidence="1">Membrane</location>
        <topology evidence="1">Multi-pass membrane protein</topology>
    </subcellularLocation>
</comment>
<evidence type="ECO:0000256" key="8">
    <source>
        <dbReference type="SAM" id="MobiDB-lite"/>
    </source>
</evidence>
<feature type="transmembrane region" description="Helical" evidence="9">
    <location>
        <begin position="402"/>
        <end position="427"/>
    </location>
</feature>
<dbReference type="InterPro" id="IPR005829">
    <property type="entry name" value="Sugar_transporter_CS"/>
</dbReference>
<dbReference type="InterPro" id="IPR020846">
    <property type="entry name" value="MFS_dom"/>
</dbReference>
<reference evidence="11" key="1">
    <citation type="submission" date="2015-01" db="EMBL/GenBank/DDBJ databases">
        <title>Genomic and phylogenetic analysis of phosphatidilinositol production and its derivatives in Angomonas deanei.</title>
        <authorList>
            <person name="de Azevedo-Martins A.C."/>
            <person name="Alves J.M.P."/>
            <person name="Mello F.G."/>
            <person name="Vasconcelos A.T.R."/>
            <person name="de Souza W."/>
            <person name="Einicker-Lamas M."/>
            <person name="Motta M.C.M."/>
        </authorList>
    </citation>
    <scope>NUCLEOTIDE SEQUENCE</scope>
</reference>
<feature type="compositionally biased region" description="Basic and acidic residues" evidence="8">
    <location>
        <begin position="566"/>
        <end position="580"/>
    </location>
</feature>
<keyword evidence="4 9" id="KW-0812">Transmembrane</keyword>
<evidence type="ECO:0000256" key="3">
    <source>
        <dbReference type="ARBA" id="ARBA00022448"/>
    </source>
</evidence>
<feature type="transmembrane region" description="Helical" evidence="9">
    <location>
        <begin position="73"/>
        <end position="92"/>
    </location>
</feature>
<dbReference type="NCBIfam" id="TIGR00879">
    <property type="entry name" value="SP"/>
    <property type="match status" value="1"/>
</dbReference>
<evidence type="ECO:0000256" key="2">
    <source>
        <dbReference type="ARBA" id="ARBA00010992"/>
    </source>
</evidence>
<dbReference type="PANTHER" id="PTHR48020:SF12">
    <property type="entry name" value="PROTON MYO-INOSITOL COTRANSPORTER"/>
    <property type="match status" value="1"/>
</dbReference>
<feature type="transmembrane region" description="Helical" evidence="9">
    <location>
        <begin position="98"/>
        <end position="120"/>
    </location>
</feature>
<dbReference type="PROSITE" id="PS50850">
    <property type="entry name" value="MFS"/>
    <property type="match status" value="1"/>
</dbReference>